<reference evidence="4 5" key="1">
    <citation type="journal article" date="2017" name="G3 (Bethesda)">
        <title>First Draft Genome Sequence of the Pathogenic Fungus Lomentospora prolificans (Formerly Scedosporium prolificans).</title>
        <authorList>
            <person name="Luo R."/>
            <person name="Zimin A."/>
            <person name="Workman R."/>
            <person name="Fan Y."/>
            <person name="Pertea G."/>
            <person name="Grossman N."/>
            <person name="Wear M.P."/>
            <person name="Jia B."/>
            <person name="Miller H."/>
            <person name="Casadevall A."/>
            <person name="Timp W."/>
            <person name="Zhang S.X."/>
            <person name="Salzberg S.L."/>
        </authorList>
    </citation>
    <scope>NUCLEOTIDE SEQUENCE [LARGE SCALE GENOMIC DNA]</scope>
    <source>
        <strain evidence="4 5">JHH-5317</strain>
    </source>
</reference>
<evidence type="ECO:0000259" key="3">
    <source>
        <dbReference type="Pfam" id="PF10058"/>
    </source>
</evidence>
<dbReference type="GO" id="GO:0098826">
    <property type="term" value="C:endoplasmic reticulum tubular network membrane"/>
    <property type="evidence" value="ECO:0007669"/>
    <property type="project" value="UniProtKB-UniRule"/>
</dbReference>
<dbReference type="OrthoDB" id="1725934at2759"/>
<dbReference type="PANTHER" id="PTHR22166">
    <property type="entry name" value="ENDOPLASMIC RETICULUM JUNCTION FORMATION PROTEIN LUNAPARK"/>
    <property type="match status" value="1"/>
</dbReference>
<comment type="domain">
    <text evidence="1">The C4-type zinc finger motif is necessary both for its ER three-way tubular junction localization and formation.</text>
</comment>
<organism evidence="4 5">
    <name type="scientific">Lomentospora prolificans</name>
    <dbReference type="NCBI Taxonomy" id="41688"/>
    <lineage>
        <taxon>Eukaryota</taxon>
        <taxon>Fungi</taxon>
        <taxon>Dikarya</taxon>
        <taxon>Ascomycota</taxon>
        <taxon>Pezizomycotina</taxon>
        <taxon>Sordariomycetes</taxon>
        <taxon>Hypocreomycetidae</taxon>
        <taxon>Microascales</taxon>
        <taxon>Microascaceae</taxon>
        <taxon>Lomentospora</taxon>
    </lineage>
</organism>
<dbReference type="EMBL" id="NLAX01000003">
    <property type="protein sequence ID" value="PKS12388.1"/>
    <property type="molecule type" value="Genomic_DNA"/>
</dbReference>
<gene>
    <name evidence="4" type="ORF">jhhlp_000592</name>
</gene>
<dbReference type="PANTHER" id="PTHR22166:SF12">
    <property type="entry name" value="ENDOPLASMIC RETICULUM JUNCTION FORMATION PROTEIN LUNAPARK"/>
    <property type="match status" value="1"/>
</dbReference>
<dbReference type="InParanoid" id="A0A2N3NIZ4"/>
<feature type="domain" description="Lunapark zinc ribbon" evidence="3">
    <location>
        <begin position="259"/>
        <end position="315"/>
    </location>
</feature>
<keyword evidence="5" id="KW-1185">Reference proteome</keyword>
<feature type="transmembrane region" description="Helical" evidence="1">
    <location>
        <begin position="47"/>
        <end position="68"/>
    </location>
</feature>
<dbReference type="Pfam" id="PF10058">
    <property type="entry name" value="Zn_ribbon_10"/>
    <property type="match status" value="1"/>
</dbReference>
<dbReference type="InterPro" id="IPR019273">
    <property type="entry name" value="Lunapark_Znf"/>
</dbReference>
<keyword evidence="1" id="KW-0862">Zinc</keyword>
<dbReference type="GO" id="GO:0008270">
    <property type="term" value="F:zinc ion binding"/>
    <property type="evidence" value="ECO:0007669"/>
    <property type="project" value="UniProtKB-KW"/>
</dbReference>
<keyword evidence="1" id="KW-0472">Membrane</keyword>
<feature type="region of interest" description="Disordered" evidence="2">
    <location>
        <begin position="138"/>
        <end position="256"/>
    </location>
</feature>
<dbReference type="VEuPathDB" id="FungiDB:jhhlp_000592"/>
<dbReference type="GO" id="GO:0071788">
    <property type="term" value="P:endoplasmic reticulum tubular network maintenance"/>
    <property type="evidence" value="ECO:0007669"/>
    <property type="project" value="UniProtKB-UniRule"/>
</dbReference>
<keyword evidence="1" id="KW-0863">Zinc-finger</keyword>
<dbReference type="GO" id="GO:1903373">
    <property type="term" value="P:positive regulation of endoplasmic reticulum tubular network organization"/>
    <property type="evidence" value="ECO:0007669"/>
    <property type="project" value="UniProtKB-UniRule"/>
</dbReference>
<dbReference type="InterPro" id="IPR040115">
    <property type="entry name" value="Lnp"/>
</dbReference>
<comment type="function">
    <text evidence="1">Plays a role in determining ER morphology.</text>
</comment>
<dbReference type="STRING" id="41688.A0A2N3NIZ4"/>
<evidence type="ECO:0000313" key="5">
    <source>
        <dbReference type="Proteomes" id="UP000233524"/>
    </source>
</evidence>
<evidence type="ECO:0000256" key="1">
    <source>
        <dbReference type="RuleBase" id="RU367073"/>
    </source>
</evidence>
<keyword evidence="1" id="KW-1133">Transmembrane helix</keyword>
<keyword evidence="1" id="KW-0256">Endoplasmic reticulum</keyword>
<feature type="compositionally biased region" description="Basic and acidic residues" evidence="2">
    <location>
        <begin position="138"/>
        <end position="152"/>
    </location>
</feature>
<comment type="similarity">
    <text evidence="1">Belongs to the lunapark family.</text>
</comment>
<dbReference type="AlphaFoldDB" id="A0A2N3NIZ4"/>
<name>A0A2N3NIZ4_9PEZI</name>
<evidence type="ECO:0000256" key="2">
    <source>
        <dbReference type="SAM" id="MobiDB-lite"/>
    </source>
</evidence>
<dbReference type="Proteomes" id="UP000233524">
    <property type="component" value="Unassembled WGS sequence"/>
</dbReference>
<comment type="caution">
    <text evidence="4">The sequence shown here is derived from an EMBL/GenBank/DDBJ whole genome shotgun (WGS) entry which is preliminary data.</text>
</comment>
<evidence type="ECO:0000313" key="4">
    <source>
        <dbReference type="EMBL" id="PKS12388.1"/>
    </source>
</evidence>
<accession>A0A2N3NIZ4</accession>
<proteinExistence type="inferred from homology"/>
<protein>
    <recommendedName>
        <fullName evidence="1">Endoplasmic reticulum junction formation protein lunapark</fullName>
    </recommendedName>
</protein>
<feature type="transmembrane region" description="Helical" evidence="1">
    <location>
        <begin position="80"/>
        <end position="101"/>
    </location>
</feature>
<comment type="subcellular location">
    <subcellularLocation>
        <location evidence="1">Endoplasmic reticulum membrane</location>
        <topology evidence="1">Multi-pass membrane protein</topology>
    </subcellularLocation>
</comment>
<feature type="region of interest" description="Disordered" evidence="2">
    <location>
        <begin position="334"/>
        <end position="396"/>
    </location>
</feature>
<feature type="compositionally biased region" description="Acidic residues" evidence="2">
    <location>
        <begin position="347"/>
        <end position="364"/>
    </location>
</feature>
<keyword evidence="1" id="KW-0812">Transmembrane</keyword>
<keyword evidence="1" id="KW-0479">Metal-binding</keyword>
<sequence length="396" mass="43195">MVSFWFWRSDDSSPASFEKTLSALSAKITDTQARLDALRARSRRIRVLWTLYLSFAYLVYTIVIILVVGSNKMGPYEWTAVSGGPVVIYVTRTTLAGYYTYRIDSLSAKLKDQQSERAKTIQKLKDATKYDTTLELLEKYGGESRPKSHKDSESEDEAKETGHGRKGRHSMGGHSNVGTPGRTGLPPPPTANIQRRLPAAPPPGPQNPDTLLPAPSTGTPPITEEFAPNAFSQSPPPPPSALSVQSSGQYETPGGGSNWYDRVLDLLLGEDEMAAKNRIVLICQRCRLVNGQAPPGTKRLSDMGMWKCMGCGAMNGEIDEGKKLVREVLEARKAKDVAKTPVGKSDEEGDSDDPADIREVDDETQASSTTKDAAEFMAADAEDTRSGGARRRKGKK</sequence>